<keyword evidence="4 5" id="KW-0472">Membrane</keyword>
<evidence type="ECO:0000256" key="4">
    <source>
        <dbReference type="ARBA" id="ARBA00023136"/>
    </source>
</evidence>
<dbReference type="PANTHER" id="PTHR43424:SF1">
    <property type="entry name" value="LOCUS PUTATIVE PROTEIN 1-RELATED"/>
    <property type="match status" value="1"/>
</dbReference>
<evidence type="ECO:0000313" key="7">
    <source>
        <dbReference type="Proteomes" id="UP000825100"/>
    </source>
</evidence>
<organism evidence="6 7">
    <name type="scientific">Latilactobacillus curvatus</name>
    <name type="common">Lactobacillus curvatus</name>
    <dbReference type="NCBI Taxonomy" id="28038"/>
    <lineage>
        <taxon>Bacteria</taxon>
        <taxon>Bacillati</taxon>
        <taxon>Bacillota</taxon>
        <taxon>Bacilli</taxon>
        <taxon>Lactobacillales</taxon>
        <taxon>Lactobacillaceae</taxon>
        <taxon>Latilactobacillus</taxon>
    </lineage>
</organism>
<keyword evidence="3 5" id="KW-1133">Transmembrane helix</keyword>
<name>A0ABN6GNY9_LATCU</name>
<reference evidence="6 7" key="1">
    <citation type="submission" date="2021-05" db="EMBL/GenBank/DDBJ databases">
        <title>Complete Genome Sequence of Latilactobacillus sp. Strain WDN19, a High D-Aspartate-producing Lactic Acid Bacterium Isolated from a Japanese Pickle.</title>
        <authorList>
            <person name="Kajitani K."/>
            <person name="Takahashi S."/>
        </authorList>
    </citation>
    <scope>NUCLEOTIDE SEQUENCE [LARGE SCALE GENOMIC DNA]</scope>
    <source>
        <strain evidence="6 7">WDN19</strain>
    </source>
</reference>
<keyword evidence="7" id="KW-1185">Reference proteome</keyword>
<keyword evidence="2 5" id="KW-0812">Transmembrane</keyword>
<feature type="transmembrane region" description="Helical" evidence="5">
    <location>
        <begin position="167"/>
        <end position="190"/>
    </location>
</feature>
<feature type="transmembrane region" description="Helical" evidence="5">
    <location>
        <begin position="249"/>
        <end position="265"/>
    </location>
</feature>
<gene>
    <name evidence="6" type="primary">cps1C</name>
    <name evidence="6" type="ORF">LTWDN19_16660</name>
</gene>
<feature type="transmembrane region" description="Helical" evidence="5">
    <location>
        <begin position="143"/>
        <end position="161"/>
    </location>
</feature>
<feature type="transmembrane region" description="Helical" evidence="5">
    <location>
        <begin position="113"/>
        <end position="136"/>
    </location>
</feature>
<dbReference type="Proteomes" id="UP000825100">
    <property type="component" value="Chromosome"/>
</dbReference>
<evidence type="ECO:0000256" key="3">
    <source>
        <dbReference type="ARBA" id="ARBA00022989"/>
    </source>
</evidence>
<accession>A0ABN6GNY9</accession>
<feature type="transmembrane region" description="Helical" evidence="5">
    <location>
        <begin position="353"/>
        <end position="375"/>
    </location>
</feature>
<comment type="subcellular location">
    <subcellularLocation>
        <location evidence="1">Membrane</location>
        <topology evidence="1">Multi-pass membrane protein</topology>
    </subcellularLocation>
</comment>
<dbReference type="InterPro" id="IPR002797">
    <property type="entry name" value="Polysacc_synth"/>
</dbReference>
<dbReference type="RefSeq" id="WP_221276375.1">
    <property type="nucleotide sequence ID" value="NZ_AP024685.1"/>
</dbReference>
<feature type="transmembrane region" description="Helical" evidence="5">
    <location>
        <begin position="318"/>
        <end position="341"/>
    </location>
</feature>
<feature type="transmembrane region" description="Helical" evidence="5">
    <location>
        <begin position="211"/>
        <end position="237"/>
    </location>
</feature>
<evidence type="ECO:0000313" key="6">
    <source>
        <dbReference type="EMBL" id="BCX31099.1"/>
    </source>
</evidence>
<dbReference type="Pfam" id="PF01943">
    <property type="entry name" value="Polysacc_synt"/>
    <property type="match status" value="1"/>
</dbReference>
<feature type="transmembrane region" description="Helical" evidence="5">
    <location>
        <begin position="42"/>
        <end position="64"/>
    </location>
</feature>
<feature type="transmembrane region" description="Helical" evidence="5">
    <location>
        <begin position="85"/>
        <end position="107"/>
    </location>
</feature>
<dbReference type="PANTHER" id="PTHR43424">
    <property type="entry name" value="LOCUS PUTATIVE PROTEIN 1-RELATED"/>
    <property type="match status" value="1"/>
</dbReference>
<evidence type="ECO:0008006" key="8">
    <source>
        <dbReference type="Google" id="ProtNLM"/>
    </source>
</evidence>
<dbReference type="EMBL" id="AP024685">
    <property type="protein sequence ID" value="BCX31099.1"/>
    <property type="molecule type" value="Genomic_DNA"/>
</dbReference>
<protein>
    <recommendedName>
        <fullName evidence="8">Flippase</fullName>
    </recommendedName>
</protein>
<feature type="transmembrane region" description="Helical" evidence="5">
    <location>
        <begin position="286"/>
        <end position="306"/>
    </location>
</feature>
<feature type="transmembrane region" description="Helical" evidence="5">
    <location>
        <begin position="9"/>
        <end position="30"/>
    </location>
</feature>
<proteinExistence type="predicted"/>
<feature type="transmembrane region" description="Helical" evidence="5">
    <location>
        <begin position="414"/>
        <end position="433"/>
    </location>
</feature>
<evidence type="ECO:0000256" key="5">
    <source>
        <dbReference type="SAM" id="Phobius"/>
    </source>
</evidence>
<evidence type="ECO:0000256" key="1">
    <source>
        <dbReference type="ARBA" id="ARBA00004141"/>
    </source>
</evidence>
<dbReference type="CDD" id="cd13128">
    <property type="entry name" value="MATE_Wzx_like"/>
    <property type="match status" value="1"/>
</dbReference>
<dbReference type="InterPro" id="IPR052556">
    <property type="entry name" value="PolySynth_Transporter"/>
</dbReference>
<sequence length="477" mass="54359">MLNSLRKNLIYNSIYQLLVILTPLITSPYISRVLGADGIGTYSYNYTVANYFLVFAMLGVANYGNRSISKARDNKEEYSKTFWSIYFFQITFSLIIIILYFLYFFFLCKTNRLIVLIESLVVMSSIFDVTWLFFGLELFKVTTIRSIIVKLFTVVSLLIFVRNNKDVWIYCLIMSLGILANQILLWPMVVRYVKWSKPTINEILSNLRPNLILFLPVVAISLFVYIDKLMLGIYSTYSELGYFDNADKITSIPMSLITALGTVMLPRMSYIAKKKDKNLENELNEYSMFIAVLMSSAFAFGIMGITKPFVPLFFGKGFTPVGTLLLIMAPKMIFISWANIIRNQYLLPHSRDLSYTISVFIGAIVNLVINILLIPRYGANGAAIGSIITELLITTAQTIMAWKYMEISKFVKNGIPLILIGLVMYIGIVNISFDNLLVTVLLRIISGAVIYIILVLIYTFFFRKKIFNSLLSGKLQV</sequence>
<feature type="transmembrane region" description="Helical" evidence="5">
    <location>
        <begin position="439"/>
        <end position="461"/>
    </location>
</feature>
<evidence type="ECO:0000256" key="2">
    <source>
        <dbReference type="ARBA" id="ARBA00022692"/>
    </source>
</evidence>